<proteinExistence type="predicted"/>
<reference evidence="1 2" key="1">
    <citation type="submission" date="2022-12" db="EMBL/GenBank/DDBJ databases">
        <authorList>
            <person name="Mo P."/>
        </authorList>
    </citation>
    <scope>NUCLEOTIDE SEQUENCE [LARGE SCALE GENOMIC DNA]</scope>
    <source>
        <strain evidence="1 2">HUAS 2-6</strain>
    </source>
</reference>
<dbReference type="RefSeq" id="WP_270086178.1">
    <property type="nucleotide sequence ID" value="NZ_CP115300.1"/>
</dbReference>
<keyword evidence="2" id="KW-1185">Reference proteome</keyword>
<evidence type="ECO:0000313" key="2">
    <source>
        <dbReference type="Proteomes" id="UP001212326"/>
    </source>
</evidence>
<protein>
    <submittedName>
        <fullName evidence="1">DUF4259 domain-containing protein</fullName>
    </submittedName>
</protein>
<accession>A0ABY7PH72</accession>
<organism evidence="1 2">
    <name type="scientific">Streptomyces camelliae</name>
    <dbReference type="NCBI Taxonomy" id="3004093"/>
    <lineage>
        <taxon>Bacteria</taxon>
        <taxon>Bacillati</taxon>
        <taxon>Actinomycetota</taxon>
        <taxon>Actinomycetes</taxon>
        <taxon>Kitasatosporales</taxon>
        <taxon>Streptomycetaceae</taxon>
        <taxon>Streptomyces</taxon>
    </lineage>
</organism>
<dbReference type="Proteomes" id="UP001212326">
    <property type="component" value="Chromosome"/>
</dbReference>
<evidence type="ECO:0000313" key="1">
    <source>
        <dbReference type="EMBL" id="WBO68959.1"/>
    </source>
</evidence>
<name>A0ABY7PH72_9ACTN</name>
<dbReference type="InterPro" id="IPR025355">
    <property type="entry name" value="DUF4259"/>
</dbReference>
<dbReference type="EMBL" id="CP115300">
    <property type="protein sequence ID" value="WBO68959.1"/>
    <property type="molecule type" value="Genomic_DNA"/>
</dbReference>
<sequence>MITTHRREEIIMGTWDVGPFENDMAADFACTLDETAQDKREDLVRSTLTRTIQTQDYLESPEGAETVAAAALIAAQCPRGEPIKTSYGPNEALPTFSEDLRPLAVDALDRVVAEDSELAELWDETPDGPQWRRSIRRLRAVLAPPSGLQGDALFDL</sequence>
<dbReference type="Pfam" id="PF14078">
    <property type="entry name" value="DUF4259"/>
    <property type="match status" value="1"/>
</dbReference>
<gene>
    <name evidence="1" type="ORF">O1G22_42390</name>
</gene>